<dbReference type="InterPro" id="IPR001991">
    <property type="entry name" value="Na-dicarboxylate_symporter"/>
</dbReference>
<dbReference type="PANTHER" id="PTHR42865">
    <property type="entry name" value="PROTON/GLUTAMATE-ASPARTATE SYMPORTER"/>
    <property type="match status" value="1"/>
</dbReference>
<dbReference type="GO" id="GO:0005886">
    <property type="term" value="C:plasma membrane"/>
    <property type="evidence" value="ECO:0007669"/>
    <property type="project" value="UniProtKB-SubCell"/>
</dbReference>
<evidence type="ECO:0000256" key="2">
    <source>
        <dbReference type="ARBA" id="ARBA00022448"/>
    </source>
</evidence>
<feature type="transmembrane region" description="Helical" evidence="7">
    <location>
        <begin position="139"/>
        <end position="168"/>
    </location>
</feature>
<feature type="transmembrane region" description="Helical" evidence="7">
    <location>
        <begin position="110"/>
        <end position="127"/>
    </location>
</feature>
<evidence type="ECO:0000256" key="7">
    <source>
        <dbReference type="SAM" id="Phobius"/>
    </source>
</evidence>
<dbReference type="Proteomes" id="UP000345637">
    <property type="component" value="Unassembled WGS sequence"/>
</dbReference>
<evidence type="ECO:0000313" key="9">
    <source>
        <dbReference type="Proteomes" id="UP000345637"/>
    </source>
</evidence>
<feature type="transmembrane region" description="Helical" evidence="7">
    <location>
        <begin position="12"/>
        <end position="33"/>
    </location>
</feature>
<dbReference type="InterPro" id="IPR036458">
    <property type="entry name" value="Na:dicarbo_symporter_sf"/>
</dbReference>
<keyword evidence="6 7" id="KW-0472">Membrane</keyword>
<keyword evidence="4 7" id="KW-0812">Transmembrane</keyword>
<dbReference type="Gene3D" id="1.10.3860.10">
    <property type="entry name" value="Sodium:dicarboxylate symporter"/>
    <property type="match status" value="1"/>
</dbReference>
<name>A0A485A8J1_RAOPL</name>
<dbReference type="GO" id="GO:0015293">
    <property type="term" value="F:symporter activity"/>
    <property type="evidence" value="ECO:0007669"/>
    <property type="project" value="UniProtKB-KW"/>
</dbReference>
<evidence type="ECO:0000256" key="1">
    <source>
        <dbReference type="ARBA" id="ARBA00004651"/>
    </source>
</evidence>
<dbReference type="PANTHER" id="PTHR42865:SF7">
    <property type="entry name" value="PROTON_GLUTAMATE-ASPARTATE SYMPORTER"/>
    <property type="match status" value="1"/>
</dbReference>
<keyword evidence="2" id="KW-0813">Transport</keyword>
<dbReference type="GO" id="GO:0006835">
    <property type="term" value="P:dicarboxylic acid transport"/>
    <property type="evidence" value="ECO:0007669"/>
    <property type="project" value="TreeGrafter"/>
</dbReference>
<organism evidence="8 9">
    <name type="scientific">Raoultella planticola</name>
    <name type="common">Klebsiella planticola</name>
    <dbReference type="NCBI Taxonomy" id="575"/>
    <lineage>
        <taxon>Bacteria</taxon>
        <taxon>Pseudomonadati</taxon>
        <taxon>Pseudomonadota</taxon>
        <taxon>Gammaproteobacteria</taxon>
        <taxon>Enterobacterales</taxon>
        <taxon>Enterobacteriaceae</taxon>
        <taxon>Klebsiella/Raoultella group</taxon>
        <taxon>Raoultella</taxon>
    </lineage>
</organism>
<dbReference type="AlphaFoldDB" id="A0A485A8J1"/>
<gene>
    <name evidence="8" type="primary">gltT</name>
    <name evidence="8" type="ORF">NCTC12998_00638</name>
</gene>
<keyword evidence="3" id="KW-1003">Cell membrane</keyword>
<accession>A0A485A8J1</accession>
<evidence type="ECO:0000256" key="5">
    <source>
        <dbReference type="ARBA" id="ARBA00022989"/>
    </source>
</evidence>
<evidence type="ECO:0000313" key="8">
    <source>
        <dbReference type="EMBL" id="VFS57787.1"/>
    </source>
</evidence>
<evidence type="ECO:0000256" key="6">
    <source>
        <dbReference type="ARBA" id="ARBA00023136"/>
    </source>
</evidence>
<evidence type="ECO:0000256" key="3">
    <source>
        <dbReference type="ARBA" id="ARBA00022475"/>
    </source>
</evidence>
<sequence>MGILLNYASFIGGYYIAVLLTSAVLLAVGYMVLKKEVFRLLNMLKDPVLVAFTTSSSEAAYPKTLERLVSFGCSRNIVSFVLPIGYSFNLVGSMVYCSFASMFIAQAYNIQLSFSEITVMMLTLMLASKGIAGVPRSALVVLAATIPSFNIPVAGILLLMASTISLIWAVRRSMCWAMGLATANAVEKRGAAAGRGAGSGTSAGTGLIAQRPLRGGRISRML</sequence>
<protein>
    <submittedName>
        <fullName evidence="8">Glutamate-aspartate carrier protein</fullName>
    </submittedName>
</protein>
<comment type="subcellular location">
    <subcellularLocation>
        <location evidence="1">Cell membrane</location>
        <topology evidence="1">Multi-pass membrane protein</topology>
    </subcellularLocation>
</comment>
<dbReference type="Pfam" id="PF00375">
    <property type="entry name" value="SDF"/>
    <property type="match status" value="1"/>
</dbReference>
<evidence type="ECO:0000256" key="4">
    <source>
        <dbReference type="ARBA" id="ARBA00022692"/>
    </source>
</evidence>
<dbReference type="PRINTS" id="PR00173">
    <property type="entry name" value="EDTRNSPORT"/>
</dbReference>
<dbReference type="SUPFAM" id="SSF118215">
    <property type="entry name" value="Proton glutamate symport protein"/>
    <property type="match status" value="1"/>
</dbReference>
<keyword evidence="5 7" id="KW-1133">Transmembrane helix</keyword>
<proteinExistence type="predicted"/>
<dbReference type="EMBL" id="CAADJE010000010">
    <property type="protein sequence ID" value="VFS57787.1"/>
    <property type="molecule type" value="Genomic_DNA"/>
</dbReference>
<feature type="transmembrane region" description="Helical" evidence="7">
    <location>
        <begin position="77"/>
        <end position="104"/>
    </location>
</feature>
<reference evidence="8 9" key="1">
    <citation type="submission" date="2019-03" db="EMBL/GenBank/DDBJ databases">
        <authorList>
            <consortium name="Pathogen Informatics"/>
        </authorList>
    </citation>
    <scope>NUCLEOTIDE SEQUENCE [LARGE SCALE GENOMIC DNA]</scope>
    <source>
        <strain evidence="8 9">NCTC12998</strain>
    </source>
</reference>